<dbReference type="AlphaFoldDB" id="A0A1X7EQ91"/>
<keyword evidence="3" id="KW-1185">Reference proteome</keyword>
<evidence type="ECO:0000313" key="2">
    <source>
        <dbReference type="EMBL" id="SMF37820.1"/>
    </source>
</evidence>
<feature type="compositionally biased region" description="Acidic residues" evidence="1">
    <location>
        <begin position="82"/>
        <end position="144"/>
    </location>
</feature>
<name>A0A1X7EQ91_9HYPH</name>
<reference evidence="3" key="1">
    <citation type="submission" date="2017-04" db="EMBL/GenBank/DDBJ databases">
        <authorList>
            <person name="Varghese N."/>
            <person name="Submissions S."/>
        </authorList>
    </citation>
    <scope>NUCLEOTIDE SEQUENCE [LARGE SCALE GENOMIC DNA]</scope>
    <source>
        <strain evidence="3">B4P</strain>
    </source>
</reference>
<accession>A0A1X7EQ91</accession>
<evidence type="ECO:0000256" key="1">
    <source>
        <dbReference type="SAM" id="MobiDB-lite"/>
    </source>
</evidence>
<evidence type="ECO:0000313" key="3">
    <source>
        <dbReference type="Proteomes" id="UP000192903"/>
    </source>
</evidence>
<dbReference type="STRING" id="464029.SAMN02982989_1583"/>
<dbReference type="Proteomes" id="UP000192903">
    <property type="component" value="Unassembled WGS sequence"/>
</dbReference>
<gene>
    <name evidence="2" type="ORF">SAMN02982989_1583</name>
</gene>
<dbReference type="Pfam" id="PF09538">
    <property type="entry name" value="FYDLN_acid"/>
    <property type="match status" value="1"/>
</dbReference>
<dbReference type="NCBIfam" id="TIGR02300">
    <property type="entry name" value="FYDLN_acid"/>
    <property type="match status" value="1"/>
</dbReference>
<organism evidence="2 3">
    <name type="scientific">Xaviernesmea oryzae</name>
    <dbReference type="NCBI Taxonomy" id="464029"/>
    <lineage>
        <taxon>Bacteria</taxon>
        <taxon>Pseudomonadati</taxon>
        <taxon>Pseudomonadota</taxon>
        <taxon>Alphaproteobacteria</taxon>
        <taxon>Hyphomicrobiales</taxon>
        <taxon>Rhizobiaceae</taxon>
        <taxon>Rhizobium/Agrobacterium group</taxon>
        <taxon>Xaviernesmea</taxon>
    </lineage>
</organism>
<dbReference type="EMBL" id="FXAF01000006">
    <property type="protein sequence ID" value="SMF37820.1"/>
    <property type="molecule type" value="Genomic_DNA"/>
</dbReference>
<feature type="region of interest" description="Disordered" evidence="1">
    <location>
        <begin position="79"/>
        <end position="157"/>
    </location>
</feature>
<proteinExistence type="predicted"/>
<protein>
    <submittedName>
        <fullName evidence="2">TIGR02300 family protein</fullName>
    </submittedName>
</protein>
<dbReference type="InterPro" id="IPR012644">
    <property type="entry name" value="CHP02300_FYDLN_acid"/>
</dbReference>
<sequence>MGTGLDFSPDKAAIKRHADLFGHPHEALTVAKAELGTKRTDPDTGKKFYDLNRDPVVSPYTGKSWPLSFFEENSAAVKMEQAEEEDVQEVDTENQEVELVSLEEGDEASGSDDLPDMGDDDVDLGDDDDDTFLEADEDDEDDDMSGIIGVTGDDDEV</sequence>